<gene>
    <name evidence="2" type="ORF">P6U19_24845</name>
</gene>
<dbReference type="EMBL" id="JARPRR010000028">
    <property type="protein sequence ID" value="MDG0955799.1"/>
    <property type="molecule type" value="Genomic_DNA"/>
</dbReference>
<reference evidence="2" key="1">
    <citation type="submission" date="2023-03" db="EMBL/GenBank/DDBJ databases">
        <title>Genetic diversity of Bacillus cereus sensu lato isolates from Slovenia.</title>
        <authorList>
            <person name="Abdelli M."/>
        </authorList>
    </citation>
    <scope>NUCLEOTIDE SEQUENCE</scope>
    <source>
        <strain evidence="2">SIBC39</strain>
    </source>
</reference>
<dbReference type="RefSeq" id="WP_277616933.1">
    <property type="nucleotide sequence ID" value="NZ_JARPRP010000023.1"/>
</dbReference>
<proteinExistence type="predicted"/>
<dbReference type="AlphaFoldDB" id="A0AAJ1KAC9"/>
<organism evidence="2 3">
    <name type="scientific">Bacillus paranthracis</name>
    <dbReference type="NCBI Taxonomy" id="2026186"/>
    <lineage>
        <taxon>Bacteria</taxon>
        <taxon>Bacillati</taxon>
        <taxon>Bacillota</taxon>
        <taxon>Bacilli</taxon>
        <taxon>Bacillales</taxon>
        <taxon>Bacillaceae</taxon>
        <taxon>Bacillus</taxon>
        <taxon>Bacillus cereus group</taxon>
    </lineage>
</organism>
<keyword evidence="1" id="KW-0732">Signal</keyword>
<sequence length="51" mass="5488">MKKFLITTLCALALSIGFIGAGTDQTKDLGKEKVDVHTEKVQFMMADPGGM</sequence>
<evidence type="ECO:0000256" key="1">
    <source>
        <dbReference type="SAM" id="SignalP"/>
    </source>
</evidence>
<evidence type="ECO:0008006" key="4">
    <source>
        <dbReference type="Google" id="ProtNLM"/>
    </source>
</evidence>
<evidence type="ECO:0000313" key="3">
    <source>
        <dbReference type="Proteomes" id="UP001216801"/>
    </source>
</evidence>
<name>A0AAJ1KAC9_9BACI</name>
<dbReference type="Proteomes" id="UP001216801">
    <property type="component" value="Unassembled WGS sequence"/>
</dbReference>
<evidence type="ECO:0000313" key="2">
    <source>
        <dbReference type="EMBL" id="MDG0955799.1"/>
    </source>
</evidence>
<feature type="chain" id="PRO_5042472496" description="Complement C1q protein" evidence="1">
    <location>
        <begin position="22"/>
        <end position="51"/>
    </location>
</feature>
<comment type="caution">
    <text evidence="2">The sequence shown here is derived from an EMBL/GenBank/DDBJ whole genome shotgun (WGS) entry which is preliminary data.</text>
</comment>
<accession>A0AAJ1KAC9</accession>
<protein>
    <recommendedName>
        <fullName evidence="4">Complement C1q protein</fullName>
    </recommendedName>
</protein>
<feature type="signal peptide" evidence="1">
    <location>
        <begin position="1"/>
        <end position="21"/>
    </location>
</feature>